<evidence type="ECO:0008006" key="3">
    <source>
        <dbReference type="Google" id="ProtNLM"/>
    </source>
</evidence>
<protein>
    <recommendedName>
        <fullName evidence="3">Ribosomal RNA small subunit methyltransferase J</fullName>
    </recommendedName>
</protein>
<dbReference type="PANTHER" id="PTHR36112:SF1">
    <property type="entry name" value="RIBOSOMAL RNA SMALL SUBUNIT METHYLTRANSFERASE J"/>
    <property type="match status" value="1"/>
</dbReference>
<sequence length="177" mass="19595">MTFTPHQFLVKASKIKNTDRTLTKIDATAGLGEDVLLLAAAGFPVQLHEYDPVIAALLRDALRRAAELPELAAIVGLKDDSRTALPELTAPPDVILFDPMFPERQKSALIKKKFQLLQNSERLCADETDLVNAAIAEHPHKVVIKRPHLADAKPNYSLKGKTIRYDCLGLPQSYVYV</sequence>
<evidence type="ECO:0000313" key="1">
    <source>
        <dbReference type="EMBL" id="OUM21128.1"/>
    </source>
</evidence>
<dbReference type="SUPFAM" id="SSF53335">
    <property type="entry name" value="S-adenosyl-L-methionine-dependent methyltransferases"/>
    <property type="match status" value="1"/>
</dbReference>
<reference evidence="1 2" key="1">
    <citation type="submission" date="2017-05" db="EMBL/GenBank/DDBJ databases">
        <title>Butyricicoccus porcorum sp. nov. a butyrate-producing bacterium from the swine intestinal tract.</title>
        <authorList>
            <person name="Trachsel J."/>
            <person name="Humphrey S."/>
            <person name="Allen H.K."/>
        </authorList>
    </citation>
    <scope>NUCLEOTIDE SEQUENCE [LARGE SCALE GENOMIC DNA]</scope>
    <source>
        <strain evidence="1">BB10</strain>
    </source>
</reference>
<dbReference type="InterPro" id="IPR007536">
    <property type="entry name" value="16SrRNA_methylTrfase_J"/>
</dbReference>
<gene>
    <name evidence="1" type="ORF">CBW42_03585</name>
</gene>
<dbReference type="Proteomes" id="UP000194903">
    <property type="component" value="Unassembled WGS sequence"/>
</dbReference>
<dbReference type="Pfam" id="PF04445">
    <property type="entry name" value="SAM_MT"/>
    <property type="match status" value="1"/>
</dbReference>
<dbReference type="PANTHER" id="PTHR36112">
    <property type="entry name" value="RIBOSOMAL RNA SMALL SUBUNIT METHYLTRANSFERASE J"/>
    <property type="match status" value="1"/>
</dbReference>
<organism evidence="1 2">
    <name type="scientific">Butyricicoccus porcorum</name>
    <dbReference type="NCBI Taxonomy" id="1945634"/>
    <lineage>
        <taxon>Bacteria</taxon>
        <taxon>Bacillati</taxon>
        <taxon>Bacillota</taxon>
        <taxon>Clostridia</taxon>
        <taxon>Eubacteriales</taxon>
        <taxon>Butyricicoccaceae</taxon>
        <taxon>Butyricicoccus</taxon>
    </lineage>
</organism>
<name>A0A252F5R9_9FIRM</name>
<dbReference type="EMBL" id="NHOC01000003">
    <property type="protein sequence ID" value="OUM21128.1"/>
    <property type="molecule type" value="Genomic_DNA"/>
</dbReference>
<keyword evidence="2" id="KW-1185">Reference proteome</keyword>
<comment type="caution">
    <text evidence="1">The sequence shown here is derived from an EMBL/GenBank/DDBJ whole genome shotgun (WGS) entry which is preliminary data.</text>
</comment>
<dbReference type="GO" id="GO:0008990">
    <property type="term" value="F:rRNA (guanine-N2-)-methyltransferase activity"/>
    <property type="evidence" value="ECO:0007669"/>
    <property type="project" value="InterPro"/>
</dbReference>
<dbReference type="Gene3D" id="3.40.50.150">
    <property type="entry name" value="Vaccinia Virus protein VP39"/>
    <property type="match status" value="1"/>
</dbReference>
<dbReference type="OrthoDB" id="3191794at2"/>
<accession>A0A252F5R9</accession>
<proteinExistence type="predicted"/>
<evidence type="ECO:0000313" key="2">
    <source>
        <dbReference type="Proteomes" id="UP000194903"/>
    </source>
</evidence>
<dbReference type="AlphaFoldDB" id="A0A252F5R9"/>
<dbReference type="InterPro" id="IPR029063">
    <property type="entry name" value="SAM-dependent_MTases_sf"/>
</dbReference>